<dbReference type="EMBL" id="CAJOBO010001710">
    <property type="protein sequence ID" value="CAF4403196.1"/>
    <property type="molecule type" value="Genomic_DNA"/>
</dbReference>
<reference evidence="5" key="1">
    <citation type="submission" date="2021-02" db="EMBL/GenBank/DDBJ databases">
        <authorList>
            <person name="Nowell W R."/>
        </authorList>
    </citation>
    <scope>NUCLEOTIDE SEQUENCE</scope>
</reference>
<dbReference type="Proteomes" id="UP000663872">
    <property type="component" value="Unassembled WGS sequence"/>
</dbReference>
<feature type="transmembrane region" description="Helical" evidence="1">
    <location>
        <begin position="226"/>
        <end position="247"/>
    </location>
</feature>
<sequence>MNTTKSISSVRIHLEPVEAQSRRSSFDLNAISSMLTRTKSRLNSNVMSVSTASLVGQRSARISSLSSSYAQFLKQRDTDKNKKTLSQEDHRLLLSSSEWVEDIKDSDPYVSILSRLGEAIQDSETYMEFVKKSFTIVTNTIIATALLVLLTVFQVILFFMGVKYLDDCPAQPNLPVYLLVVGSMGLVRVLNLLWKQFRRRRMRKLEGVELDQEEETDNNGSGFTDAVLNLFLLAWFIVGQYWTWSAFKPHFEFGLENPEKYCHRNLYTFTLIHIGFVYVMFLAAILFLIALTCCARFPHLLVKTPR</sequence>
<dbReference type="Proteomes" id="UP000663851">
    <property type="component" value="Unassembled WGS sequence"/>
</dbReference>
<evidence type="ECO:0000313" key="7">
    <source>
        <dbReference type="EMBL" id="CAF4354391.1"/>
    </source>
</evidence>
<dbReference type="EMBL" id="CAJNYT010004395">
    <property type="protein sequence ID" value="CAF3660530.1"/>
    <property type="molecule type" value="Genomic_DNA"/>
</dbReference>
<gene>
    <name evidence="4" type="ORF">FME351_LOCUS14762</name>
    <name evidence="6" type="ORF">GRG538_LOCUS25719</name>
    <name evidence="8" type="ORF">HFQ381_LOCUS20243</name>
    <name evidence="3" type="ORF">KIK155_LOCUS7279</name>
    <name evidence="5" type="ORF">LUA448_LOCUS29948</name>
    <name evidence="10" type="ORF">QYT958_LOCUS10361</name>
    <name evidence="2" type="ORF">TIS948_LOCUS5914</name>
    <name evidence="11" type="ORF">TOA249_LOCUS23794</name>
    <name evidence="9" type="ORF">TSG867_LOCUS21825</name>
    <name evidence="7" type="ORF">UJA718_LOCUS16014</name>
</gene>
<proteinExistence type="predicted"/>
<evidence type="ECO:0000313" key="13">
    <source>
        <dbReference type="Proteomes" id="UP000663873"/>
    </source>
</evidence>
<dbReference type="EMBL" id="CAJOBP010002431">
    <property type="protein sequence ID" value="CAF4354391.1"/>
    <property type="molecule type" value="Genomic_DNA"/>
</dbReference>
<dbReference type="Proteomes" id="UP000663865">
    <property type="component" value="Unassembled WGS sequence"/>
</dbReference>
<dbReference type="Proteomes" id="UP000663833">
    <property type="component" value="Unassembled WGS sequence"/>
</dbReference>
<feature type="transmembrane region" description="Helical" evidence="1">
    <location>
        <begin position="267"/>
        <end position="291"/>
    </location>
</feature>
<dbReference type="Proteomes" id="UP000663838">
    <property type="component" value="Unassembled WGS sequence"/>
</dbReference>
<dbReference type="PANTHER" id="PTHR33444">
    <property type="entry name" value="SI:DKEY-19B23.12-RELATED"/>
    <property type="match status" value="1"/>
</dbReference>
<evidence type="ECO:0000313" key="11">
    <source>
        <dbReference type="EMBL" id="CAF4808061.1"/>
    </source>
</evidence>
<keyword evidence="1" id="KW-0472">Membrane</keyword>
<dbReference type="EMBL" id="CAJOBR010001146">
    <property type="protein sequence ID" value="CAF4582571.1"/>
    <property type="molecule type" value="Genomic_DNA"/>
</dbReference>
<evidence type="ECO:0008006" key="14">
    <source>
        <dbReference type="Google" id="ProtNLM"/>
    </source>
</evidence>
<comment type="caution">
    <text evidence="5">The sequence shown here is derived from an EMBL/GenBank/DDBJ whole genome shotgun (WGS) entry which is preliminary data.</text>
</comment>
<dbReference type="EMBL" id="CAJNYV010000868">
    <property type="protein sequence ID" value="CAF3391825.1"/>
    <property type="molecule type" value="Genomic_DNA"/>
</dbReference>
<evidence type="ECO:0000313" key="6">
    <source>
        <dbReference type="EMBL" id="CAF3660530.1"/>
    </source>
</evidence>
<organism evidence="5 12">
    <name type="scientific">Rotaria socialis</name>
    <dbReference type="NCBI Taxonomy" id="392032"/>
    <lineage>
        <taxon>Eukaryota</taxon>
        <taxon>Metazoa</taxon>
        <taxon>Spiralia</taxon>
        <taxon>Gnathifera</taxon>
        <taxon>Rotifera</taxon>
        <taxon>Eurotatoria</taxon>
        <taxon>Bdelloidea</taxon>
        <taxon>Philodinida</taxon>
        <taxon>Philodinidae</taxon>
        <taxon>Rotaria</taxon>
    </lineage>
</organism>
<dbReference type="Proteomes" id="UP000663848">
    <property type="component" value="Unassembled WGS sequence"/>
</dbReference>
<feature type="transmembrane region" description="Helical" evidence="1">
    <location>
        <begin position="136"/>
        <end position="162"/>
    </location>
</feature>
<dbReference type="Proteomes" id="UP000663825">
    <property type="component" value="Unassembled WGS sequence"/>
</dbReference>
<dbReference type="Proteomes" id="UP000663862">
    <property type="component" value="Unassembled WGS sequence"/>
</dbReference>
<evidence type="ECO:0000313" key="10">
    <source>
        <dbReference type="EMBL" id="CAF4582571.1"/>
    </source>
</evidence>
<dbReference type="InterPro" id="IPR040350">
    <property type="entry name" value="TMEM272"/>
</dbReference>
<keyword evidence="13" id="KW-1185">Reference proteome</keyword>
<feature type="transmembrane region" description="Helical" evidence="1">
    <location>
        <begin position="174"/>
        <end position="194"/>
    </location>
</feature>
<dbReference type="EMBL" id="CAJNYU010001813">
    <property type="protein sequence ID" value="CAF3470125.1"/>
    <property type="molecule type" value="Genomic_DNA"/>
</dbReference>
<dbReference type="EMBL" id="CAJOBS010002332">
    <property type="protein sequence ID" value="CAF4808061.1"/>
    <property type="molecule type" value="Genomic_DNA"/>
</dbReference>
<dbReference type="EMBL" id="CAJNXB010000673">
    <property type="protein sequence ID" value="CAF3084496.1"/>
    <property type="molecule type" value="Genomic_DNA"/>
</dbReference>
<dbReference type="PANTHER" id="PTHR33444:SF7">
    <property type="entry name" value="TRANSMEMBRANE PROTEIN 272"/>
    <property type="match status" value="1"/>
</dbReference>
<dbReference type="OrthoDB" id="6157510at2759"/>
<dbReference type="Proteomes" id="UP000663873">
    <property type="component" value="Unassembled WGS sequence"/>
</dbReference>
<evidence type="ECO:0000313" key="2">
    <source>
        <dbReference type="EMBL" id="CAF3084496.1"/>
    </source>
</evidence>
<dbReference type="Proteomes" id="UP000663869">
    <property type="component" value="Unassembled WGS sequence"/>
</dbReference>
<evidence type="ECO:0000313" key="4">
    <source>
        <dbReference type="EMBL" id="CAF3470125.1"/>
    </source>
</evidence>
<name>A0A818MKV5_9BILA</name>
<evidence type="ECO:0000313" key="8">
    <source>
        <dbReference type="EMBL" id="CAF4403196.1"/>
    </source>
</evidence>
<dbReference type="EMBL" id="CAJOBQ010001720">
    <property type="protein sequence ID" value="CAF4510538.1"/>
    <property type="molecule type" value="Genomic_DNA"/>
</dbReference>
<keyword evidence="1" id="KW-1133">Transmembrane helix</keyword>
<evidence type="ECO:0000313" key="5">
    <source>
        <dbReference type="EMBL" id="CAF3591159.1"/>
    </source>
</evidence>
<dbReference type="EMBL" id="CAJNYD010004341">
    <property type="protein sequence ID" value="CAF3591159.1"/>
    <property type="molecule type" value="Genomic_DNA"/>
</dbReference>
<evidence type="ECO:0000256" key="1">
    <source>
        <dbReference type="SAM" id="Phobius"/>
    </source>
</evidence>
<evidence type="ECO:0000313" key="12">
    <source>
        <dbReference type="Proteomes" id="UP000663833"/>
    </source>
</evidence>
<evidence type="ECO:0000313" key="3">
    <source>
        <dbReference type="EMBL" id="CAF3391825.1"/>
    </source>
</evidence>
<keyword evidence="1" id="KW-0812">Transmembrane</keyword>
<dbReference type="AlphaFoldDB" id="A0A818MKV5"/>
<evidence type="ECO:0000313" key="9">
    <source>
        <dbReference type="EMBL" id="CAF4510538.1"/>
    </source>
</evidence>
<accession>A0A818MKV5</accession>
<protein>
    <recommendedName>
        <fullName evidence="14">Transmembrane protein</fullName>
    </recommendedName>
</protein>